<evidence type="ECO:0000259" key="6">
    <source>
        <dbReference type="Pfam" id="PF05699"/>
    </source>
</evidence>
<dbReference type="SUPFAM" id="SSF53098">
    <property type="entry name" value="Ribonuclease H-like"/>
    <property type="match status" value="1"/>
</dbReference>
<keyword evidence="2" id="KW-0479">Metal-binding</keyword>
<protein>
    <recommendedName>
        <fullName evidence="6">HAT C-terminal dimerisation domain-containing protein</fullName>
    </recommendedName>
</protein>
<dbReference type="GO" id="GO:0005634">
    <property type="term" value="C:nucleus"/>
    <property type="evidence" value="ECO:0007669"/>
    <property type="project" value="UniProtKB-SubCell"/>
</dbReference>
<evidence type="ECO:0000256" key="5">
    <source>
        <dbReference type="ARBA" id="ARBA00023242"/>
    </source>
</evidence>
<dbReference type="GO" id="GO:0008270">
    <property type="term" value="F:zinc ion binding"/>
    <property type="evidence" value="ECO:0007669"/>
    <property type="project" value="UniProtKB-KW"/>
</dbReference>
<feature type="domain" description="HAT C-terminal dimerisation" evidence="6">
    <location>
        <begin position="305"/>
        <end position="363"/>
    </location>
</feature>
<evidence type="ECO:0000256" key="4">
    <source>
        <dbReference type="ARBA" id="ARBA00022833"/>
    </source>
</evidence>
<evidence type="ECO:0000256" key="2">
    <source>
        <dbReference type="ARBA" id="ARBA00022723"/>
    </source>
</evidence>
<dbReference type="InterPro" id="IPR052035">
    <property type="entry name" value="ZnF_BED_domain_contain"/>
</dbReference>
<dbReference type="AlphaFoldDB" id="A0A9Q3BLL2"/>
<name>A0A9Q3BLL2_9BASI</name>
<evidence type="ECO:0000313" key="8">
    <source>
        <dbReference type="Proteomes" id="UP000765509"/>
    </source>
</evidence>
<reference evidence="7" key="1">
    <citation type="submission" date="2021-03" db="EMBL/GenBank/DDBJ databases">
        <title>Draft genome sequence of rust myrtle Austropuccinia psidii MF-1, a brazilian biotype.</title>
        <authorList>
            <person name="Quecine M.C."/>
            <person name="Pachon D.M.R."/>
            <person name="Bonatelli M.L."/>
            <person name="Correr F.H."/>
            <person name="Franceschini L.M."/>
            <person name="Leite T.F."/>
            <person name="Margarido G.R.A."/>
            <person name="Almeida C.A."/>
            <person name="Ferrarezi J.A."/>
            <person name="Labate C.A."/>
        </authorList>
    </citation>
    <scope>NUCLEOTIDE SEQUENCE</scope>
    <source>
        <strain evidence="7">MF-1</strain>
    </source>
</reference>
<comment type="caution">
    <text evidence="7">The sequence shown here is derived from an EMBL/GenBank/DDBJ whole genome shotgun (WGS) entry which is preliminary data.</text>
</comment>
<dbReference type="PANTHER" id="PTHR46481:SF10">
    <property type="entry name" value="ZINC FINGER BED DOMAIN-CONTAINING PROTEIN 39"/>
    <property type="match status" value="1"/>
</dbReference>
<evidence type="ECO:0000256" key="3">
    <source>
        <dbReference type="ARBA" id="ARBA00022771"/>
    </source>
</evidence>
<keyword evidence="8" id="KW-1185">Reference proteome</keyword>
<keyword evidence="3" id="KW-0863">Zinc-finger</keyword>
<dbReference type="InterPro" id="IPR008906">
    <property type="entry name" value="HATC_C_dom"/>
</dbReference>
<keyword evidence="4" id="KW-0862">Zinc</keyword>
<evidence type="ECO:0000313" key="7">
    <source>
        <dbReference type="EMBL" id="MBW0468089.1"/>
    </source>
</evidence>
<sequence>MGKSFNTVHFPIWQDIHSIRQSIQLPVFKTGSLLALRSQALNVSHIQASFDPGGFSPRDHSGPSLENNFLSILKRYSLDDAIICITANNASLNQQMEHKIEKKCPTFTSSTNTISCMAHVLHLAARDGLRLLADGPTSATTPEDEDLPAPISIASLVTPPDGLKVNPQRQEKFVTTVKLIYDVEKPSNATTLLIHACDQYDVRPIKPSSNAITKYLTILLRKTPVLCATILNPCFKLNFFSLHEATLACFGTSTNHLAKIFQDEAKKHFTAPSDLPNNTQNIPMAGLFDELYTSSTPDSNSLETELQQFFAEPPEVKSTDILLLCKSRGTIFPTLTQMACKYLSIPETSAPLERVFSCGCKILTYQ</sequence>
<dbReference type="InterPro" id="IPR012337">
    <property type="entry name" value="RNaseH-like_sf"/>
</dbReference>
<gene>
    <name evidence="7" type="ORF">O181_007804</name>
</gene>
<dbReference type="OrthoDB" id="3359487at2759"/>
<comment type="subcellular location">
    <subcellularLocation>
        <location evidence="1">Nucleus</location>
    </subcellularLocation>
</comment>
<evidence type="ECO:0000256" key="1">
    <source>
        <dbReference type="ARBA" id="ARBA00004123"/>
    </source>
</evidence>
<dbReference type="Pfam" id="PF05699">
    <property type="entry name" value="Dimer_Tnp_hAT"/>
    <property type="match status" value="1"/>
</dbReference>
<keyword evidence="5" id="KW-0539">Nucleus</keyword>
<dbReference type="Proteomes" id="UP000765509">
    <property type="component" value="Unassembled WGS sequence"/>
</dbReference>
<organism evidence="7 8">
    <name type="scientific">Austropuccinia psidii MF-1</name>
    <dbReference type="NCBI Taxonomy" id="1389203"/>
    <lineage>
        <taxon>Eukaryota</taxon>
        <taxon>Fungi</taxon>
        <taxon>Dikarya</taxon>
        <taxon>Basidiomycota</taxon>
        <taxon>Pucciniomycotina</taxon>
        <taxon>Pucciniomycetes</taxon>
        <taxon>Pucciniales</taxon>
        <taxon>Sphaerophragmiaceae</taxon>
        <taxon>Austropuccinia</taxon>
    </lineage>
</organism>
<dbReference type="PANTHER" id="PTHR46481">
    <property type="entry name" value="ZINC FINGER BED DOMAIN-CONTAINING PROTEIN 4"/>
    <property type="match status" value="1"/>
</dbReference>
<proteinExistence type="predicted"/>
<dbReference type="EMBL" id="AVOT02001765">
    <property type="protein sequence ID" value="MBW0468089.1"/>
    <property type="molecule type" value="Genomic_DNA"/>
</dbReference>
<accession>A0A9Q3BLL2</accession>
<dbReference type="GO" id="GO:0046983">
    <property type="term" value="F:protein dimerization activity"/>
    <property type="evidence" value="ECO:0007669"/>
    <property type="project" value="InterPro"/>
</dbReference>